<evidence type="ECO:0000313" key="7">
    <source>
        <dbReference type="EMBL" id="CAG8584712.1"/>
    </source>
</evidence>
<evidence type="ECO:0000256" key="1">
    <source>
        <dbReference type="ARBA" id="ARBA00022553"/>
    </source>
</evidence>
<dbReference type="PANTHER" id="PTHR45339">
    <property type="entry name" value="HYBRID SIGNAL TRANSDUCTION HISTIDINE KINASE J"/>
    <property type="match status" value="1"/>
</dbReference>
<feature type="transmembrane region" description="Helical" evidence="5">
    <location>
        <begin position="139"/>
        <end position="160"/>
    </location>
</feature>
<sequence>MNNIENIQPEEALVTNAKTYDTFATSPISPFISTTTLIDNSFTNKSAEKILENNIINDYHSSTLAANLNGLSIVNTISSEDETLSSSSDEDFEKIDKEPYEDKYIKLSTISALDFVATSDPSDISLTSSDAVLSVVQRVANMAFFLCLVSSFLAAIYAFFLSAYSILPWHLIYSITACLWGYCLYAQGNSLSLSNSITGARRISMGITVIQGVAYLLESVIHDKSNNGPGPLSQTEAFSTNPFLYGGSMLGLPCYIVLEQILIAYQRENFRKQALLQYERENSQTSLYRAIDRFSERKGLYLRTISKRLRNNTELAMTTLKQLSPPNFLSKPHEQLSACSIPIPTASINAIHTTLKAINYMSSHLGTLSLLLFTDNGKIELSHVKRNFDIGEMLQNIGDALAGFASNANVELVLYHVFYGLNHINVVGDEATLRYALFDLLKSILKGASDGACIEVGLKVRNSEDADGTNDDDLLDKDTVINPRDKVMCTIEITHNFASSSLVSEQKRKSFLINPTMQFSARVFKFIGANLSAEQKEDKQLFNVSLELEVGPPLEKPKAPRVDEETRKRFPHLRISGEPSIEDLKKFSKRLRGLRIGLHATTNSHFAKHVTNCLTTWSTDISHVPIGGEDGIEIQKTDSRPGSNSASLNSSSSRQLPSGDSGSYEDNMSEQANLPPAFIIIDDDVDTLKEQLIKLRNAPFQVGIASMLNARGRHKRGQTPNLLQQTTAVIHFTSLTNYKLVKDTVQLILSPANGSFPLLQVLVIPKPAGPRRFLTALHTASNKIVVDPVYMPIATSPMSPGQKYKSGCDDSESNPLDREMFGDSTRNPYFNSESAGNCHTRSNPSTPSKCVNNTRSDSNTGTPVSPRSGPGGGLLIIPKTMLSPNNRTVNTSPNGKVIQNQMSPQIIPVSSSPHRIDSAYEVNNVSTSPPPINSPPLQNIQQSPGRRITTGSSTTKSQAKTNKAIKLSVNSEDIIPPINVLIVEDNPINQAILSGFMRKKKIKYECVNNGQEAVDKWKDGHFHLVLMDIQLPVMDGIEATKEIRRCEKLQKIGVLPSTPPAASSQSSSATSSVASTPLVTPIDIDNPLTLNTPPPAIRSPVIIVALTASSLPSDRKNALTAGCNDFLTKPVSLVWLEKKIKEWGCMQILIDFEVPPKLPHQMELMLAIVTIILKNNRQQYEKKGNTVSRPLGMLSRR</sequence>
<dbReference type="EMBL" id="CAJVPL010001721">
    <property type="protein sequence ID" value="CAG8584712.1"/>
    <property type="molecule type" value="Genomic_DNA"/>
</dbReference>
<dbReference type="OrthoDB" id="21225at2759"/>
<evidence type="ECO:0000256" key="2">
    <source>
        <dbReference type="ARBA" id="ARBA00023012"/>
    </source>
</evidence>
<dbReference type="GO" id="GO:0000156">
    <property type="term" value="F:phosphorelay response regulator activity"/>
    <property type="evidence" value="ECO:0007669"/>
    <property type="project" value="UniProtKB-ARBA"/>
</dbReference>
<feature type="modified residue" description="4-aspartylphosphate" evidence="3">
    <location>
        <position position="1028"/>
    </location>
</feature>
<reference evidence="7" key="1">
    <citation type="submission" date="2021-06" db="EMBL/GenBank/DDBJ databases">
        <authorList>
            <person name="Kallberg Y."/>
            <person name="Tangrot J."/>
            <person name="Rosling A."/>
        </authorList>
    </citation>
    <scope>NUCLEOTIDE SEQUENCE</scope>
    <source>
        <strain evidence="7">MT106</strain>
    </source>
</reference>
<feature type="domain" description="Response regulatory" evidence="6">
    <location>
        <begin position="979"/>
        <end position="1144"/>
    </location>
</feature>
<feature type="compositionally biased region" description="Polar residues" evidence="4">
    <location>
        <begin position="935"/>
        <end position="959"/>
    </location>
</feature>
<dbReference type="InterPro" id="IPR001789">
    <property type="entry name" value="Sig_transdc_resp-reg_receiver"/>
</dbReference>
<comment type="caution">
    <text evidence="7">The sequence shown here is derived from an EMBL/GenBank/DDBJ whole genome shotgun (WGS) entry which is preliminary data.</text>
</comment>
<gene>
    <name evidence="7" type="ORF">AGERDE_LOCUS8303</name>
</gene>
<evidence type="ECO:0000256" key="5">
    <source>
        <dbReference type="SAM" id="Phobius"/>
    </source>
</evidence>
<dbReference type="PROSITE" id="PS50110">
    <property type="entry name" value="RESPONSE_REGULATORY"/>
    <property type="match status" value="1"/>
</dbReference>
<keyword evidence="5" id="KW-1133">Transmembrane helix</keyword>
<feature type="compositionally biased region" description="Polar residues" evidence="4">
    <location>
        <begin position="824"/>
        <end position="865"/>
    </location>
</feature>
<name>A0A9N9BYX8_9GLOM</name>
<dbReference type="Gene3D" id="3.40.50.2300">
    <property type="match status" value="1"/>
</dbReference>
<evidence type="ECO:0000256" key="3">
    <source>
        <dbReference type="PROSITE-ProRule" id="PRU00169"/>
    </source>
</evidence>
<evidence type="ECO:0000259" key="6">
    <source>
        <dbReference type="PROSITE" id="PS50110"/>
    </source>
</evidence>
<keyword evidence="1 3" id="KW-0597">Phosphoprotein</keyword>
<feature type="region of interest" description="Disordered" evidence="4">
    <location>
        <begin position="925"/>
        <end position="959"/>
    </location>
</feature>
<accession>A0A9N9BYX8</accession>
<dbReference type="PANTHER" id="PTHR45339:SF1">
    <property type="entry name" value="HYBRID SIGNAL TRANSDUCTION HISTIDINE KINASE J"/>
    <property type="match status" value="1"/>
</dbReference>
<keyword evidence="8" id="KW-1185">Reference proteome</keyword>
<dbReference type="FunFam" id="3.40.50.2300:FF:000146">
    <property type="entry name" value="Putative two-component response regulator SSK1p"/>
    <property type="match status" value="1"/>
</dbReference>
<evidence type="ECO:0000313" key="8">
    <source>
        <dbReference type="Proteomes" id="UP000789831"/>
    </source>
</evidence>
<keyword evidence="5" id="KW-0812">Transmembrane</keyword>
<dbReference type="SUPFAM" id="SSF52172">
    <property type="entry name" value="CheY-like"/>
    <property type="match status" value="1"/>
</dbReference>
<feature type="region of interest" description="Disordered" evidence="4">
    <location>
        <begin position="797"/>
        <end position="872"/>
    </location>
</feature>
<feature type="region of interest" description="Disordered" evidence="4">
    <location>
        <begin position="628"/>
        <end position="668"/>
    </location>
</feature>
<dbReference type="AlphaFoldDB" id="A0A9N9BYX8"/>
<keyword evidence="2" id="KW-0902">Two-component regulatory system</keyword>
<dbReference type="SMART" id="SM00448">
    <property type="entry name" value="REC"/>
    <property type="match status" value="1"/>
</dbReference>
<proteinExistence type="predicted"/>
<dbReference type="InterPro" id="IPR011006">
    <property type="entry name" value="CheY-like_superfamily"/>
</dbReference>
<feature type="compositionally biased region" description="Low complexity" evidence="4">
    <location>
        <begin position="640"/>
        <end position="659"/>
    </location>
</feature>
<feature type="transmembrane region" description="Helical" evidence="5">
    <location>
        <begin position="166"/>
        <end position="185"/>
    </location>
</feature>
<protein>
    <submittedName>
        <fullName evidence="7">4352_t:CDS:1</fullName>
    </submittedName>
</protein>
<dbReference type="Pfam" id="PF00072">
    <property type="entry name" value="Response_reg"/>
    <property type="match status" value="1"/>
</dbReference>
<organism evidence="7 8">
    <name type="scientific">Ambispora gerdemannii</name>
    <dbReference type="NCBI Taxonomy" id="144530"/>
    <lineage>
        <taxon>Eukaryota</taxon>
        <taxon>Fungi</taxon>
        <taxon>Fungi incertae sedis</taxon>
        <taxon>Mucoromycota</taxon>
        <taxon>Glomeromycotina</taxon>
        <taxon>Glomeromycetes</taxon>
        <taxon>Archaeosporales</taxon>
        <taxon>Ambisporaceae</taxon>
        <taxon>Ambispora</taxon>
    </lineage>
</organism>
<dbReference type="CDD" id="cd17546">
    <property type="entry name" value="REC_hyHK_CKI1_RcsC-like"/>
    <property type="match status" value="1"/>
</dbReference>
<evidence type="ECO:0000256" key="4">
    <source>
        <dbReference type="SAM" id="MobiDB-lite"/>
    </source>
</evidence>
<feature type="transmembrane region" description="Helical" evidence="5">
    <location>
        <begin position="242"/>
        <end position="265"/>
    </location>
</feature>
<keyword evidence="5" id="KW-0472">Membrane</keyword>
<dbReference type="Proteomes" id="UP000789831">
    <property type="component" value="Unassembled WGS sequence"/>
</dbReference>